<dbReference type="Gene3D" id="3.40.50.1110">
    <property type="entry name" value="SGNH hydrolase"/>
    <property type="match status" value="1"/>
</dbReference>
<dbReference type="Pfam" id="PF13472">
    <property type="entry name" value="Lipase_GDSL_2"/>
    <property type="match status" value="1"/>
</dbReference>
<evidence type="ECO:0000313" key="4">
    <source>
        <dbReference type="Proteomes" id="UP001314263"/>
    </source>
</evidence>
<dbReference type="InterPro" id="IPR000519">
    <property type="entry name" value="P_trefoil_dom"/>
</dbReference>
<accession>A0AAV1I1N8</accession>
<evidence type="ECO:0000256" key="1">
    <source>
        <dbReference type="PROSITE-ProRule" id="PRU00779"/>
    </source>
</evidence>
<keyword evidence="4" id="KW-1185">Reference proteome</keyword>
<gene>
    <name evidence="3" type="ORF">CVIRNUC_003961</name>
</gene>
<dbReference type="PROSITE" id="PS51448">
    <property type="entry name" value="P_TREFOIL_2"/>
    <property type="match status" value="1"/>
</dbReference>
<dbReference type="InterPro" id="IPR051532">
    <property type="entry name" value="Ester_Hydrolysis_Enzymes"/>
</dbReference>
<sequence>MQPCKSSKNATREECLSSSCCFNEHYNPIAQLGPKCFYPANAEISAYFQDSINAQAFGAQVGSTASYAGFEGYGCGWGPPVLAPVPRTNDTWGMGWQNLYDLEVAEMLAADLTQGYDVVLYGDSITENWRGTSTGELWKWSNGTLDTRFVAWNMKAIFQEAFQDDYRTGVMAIAGDQISHLWWRLLHGQMPTAHMPKVAIVLIGTNDLFAEADCLANNETQLENAVNGIYQRFEAMLHVMQTGMPDTQIIIQAIYPRGADFAANSFQWPNHFTYPIDLLNALYQKLAINQTNLHYINCGNQFVDATGDGINQELMPDGLHPSAMGLASIADCLLPLVNKLASGGALMSSLQGNLATAPVSSFQDRQGLAAAPAPAAVVAAQSQAMSPGSLQMAGRRL</sequence>
<dbReference type="InterPro" id="IPR013830">
    <property type="entry name" value="SGNH_hydro"/>
</dbReference>
<organism evidence="3 4">
    <name type="scientific">Coccomyxa viridis</name>
    <dbReference type="NCBI Taxonomy" id="1274662"/>
    <lineage>
        <taxon>Eukaryota</taxon>
        <taxon>Viridiplantae</taxon>
        <taxon>Chlorophyta</taxon>
        <taxon>core chlorophytes</taxon>
        <taxon>Trebouxiophyceae</taxon>
        <taxon>Trebouxiophyceae incertae sedis</taxon>
        <taxon>Coccomyxaceae</taxon>
        <taxon>Coccomyxa</taxon>
    </lineage>
</organism>
<reference evidence="3 4" key="1">
    <citation type="submission" date="2023-10" db="EMBL/GenBank/DDBJ databases">
        <authorList>
            <person name="Maclean D."/>
            <person name="Macfadyen A."/>
        </authorList>
    </citation>
    <scope>NUCLEOTIDE SEQUENCE [LARGE SCALE GENOMIC DNA]</scope>
</reference>
<feature type="domain" description="P-type" evidence="2">
    <location>
        <begin position="1"/>
        <end position="40"/>
    </location>
</feature>
<evidence type="ECO:0000313" key="3">
    <source>
        <dbReference type="EMBL" id="CAK0772421.1"/>
    </source>
</evidence>
<protein>
    <recommendedName>
        <fullName evidence="2">P-type domain-containing protein</fullName>
    </recommendedName>
</protein>
<name>A0AAV1I1N8_9CHLO</name>
<proteinExistence type="predicted"/>
<comment type="caution">
    <text evidence="3">The sequence shown here is derived from an EMBL/GenBank/DDBJ whole genome shotgun (WGS) entry which is preliminary data.</text>
</comment>
<dbReference type="PANTHER" id="PTHR30383">
    <property type="entry name" value="THIOESTERASE 1/PROTEASE 1/LYSOPHOSPHOLIPASE L1"/>
    <property type="match status" value="1"/>
</dbReference>
<evidence type="ECO:0000259" key="2">
    <source>
        <dbReference type="PROSITE" id="PS51448"/>
    </source>
</evidence>
<comment type="caution">
    <text evidence="1">Lacks conserved residue(s) required for the propagation of feature annotation.</text>
</comment>
<dbReference type="SUPFAM" id="SSF52266">
    <property type="entry name" value="SGNH hydrolase"/>
    <property type="match status" value="1"/>
</dbReference>
<dbReference type="AlphaFoldDB" id="A0AAV1I1N8"/>
<dbReference type="EMBL" id="CAUYUE010000005">
    <property type="protein sequence ID" value="CAK0772421.1"/>
    <property type="molecule type" value="Genomic_DNA"/>
</dbReference>
<dbReference type="Proteomes" id="UP001314263">
    <property type="component" value="Unassembled WGS sequence"/>
</dbReference>
<dbReference type="InterPro" id="IPR036514">
    <property type="entry name" value="SGNH_hydro_sf"/>
</dbReference>